<accession>A0ABQ1S6Q5</accession>
<organism evidence="2 3">
    <name type="scientific">Tsuneonella deserti</name>
    <dbReference type="NCBI Taxonomy" id="2035528"/>
    <lineage>
        <taxon>Bacteria</taxon>
        <taxon>Pseudomonadati</taxon>
        <taxon>Pseudomonadota</taxon>
        <taxon>Alphaproteobacteria</taxon>
        <taxon>Sphingomonadales</taxon>
        <taxon>Erythrobacteraceae</taxon>
        <taxon>Tsuneonella</taxon>
    </lineage>
</organism>
<dbReference type="Proteomes" id="UP000619041">
    <property type="component" value="Unassembled WGS sequence"/>
</dbReference>
<dbReference type="EMBL" id="BMKL01000001">
    <property type="protein sequence ID" value="GGD92622.1"/>
    <property type="molecule type" value="Genomic_DNA"/>
</dbReference>
<gene>
    <name evidence="2" type="ORF">GCM10011515_10420</name>
</gene>
<feature type="compositionally biased region" description="Basic and acidic residues" evidence="1">
    <location>
        <begin position="112"/>
        <end position="131"/>
    </location>
</feature>
<evidence type="ECO:0000313" key="2">
    <source>
        <dbReference type="EMBL" id="GGD92622.1"/>
    </source>
</evidence>
<sequence length="144" mass="16397">MMLECGKQSLDDGAGNVGPRRVMNKNLLTRHNCFQPTRDGLLPRLSARDQFNRQACHGRARQLLGTCGYHDDYRRSARRQKRLGGMLYDRFAAPGRKLLGQRLSRPEALSSCDDHGGERGKGAHKPRATDLRRRHQSTMRLPNF</sequence>
<comment type="caution">
    <text evidence="2">The sequence shown here is derived from an EMBL/GenBank/DDBJ whole genome shotgun (WGS) entry which is preliminary data.</text>
</comment>
<reference evidence="3" key="1">
    <citation type="journal article" date="2019" name="Int. J. Syst. Evol. Microbiol.">
        <title>The Global Catalogue of Microorganisms (GCM) 10K type strain sequencing project: providing services to taxonomists for standard genome sequencing and annotation.</title>
        <authorList>
            <consortium name="The Broad Institute Genomics Platform"/>
            <consortium name="The Broad Institute Genome Sequencing Center for Infectious Disease"/>
            <person name="Wu L."/>
            <person name="Ma J."/>
        </authorList>
    </citation>
    <scope>NUCLEOTIDE SEQUENCE [LARGE SCALE GENOMIC DNA]</scope>
    <source>
        <strain evidence="3">CGMCC 1.15959</strain>
    </source>
</reference>
<proteinExistence type="predicted"/>
<evidence type="ECO:0000313" key="3">
    <source>
        <dbReference type="Proteomes" id="UP000619041"/>
    </source>
</evidence>
<protein>
    <submittedName>
        <fullName evidence="2">Uncharacterized protein</fullName>
    </submittedName>
</protein>
<evidence type="ECO:0000256" key="1">
    <source>
        <dbReference type="SAM" id="MobiDB-lite"/>
    </source>
</evidence>
<keyword evidence="3" id="KW-1185">Reference proteome</keyword>
<name>A0ABQ1S6Q5_9SPHN</name>
<feature type="region of interest" description="Disordered" evidence="1">
    <location>
        <begin position="102"/>
        <end position="144"/>
    </location>
</feature>